<dbReference type="InterPro" id="IPR002919">
    <property type="entry name" value="TIL_dom"/>
</dbReference>
<name>A0ABD0TAW2_LOXSC</name>
<dbReference type="Pfam" id="PF01826">
    <property type="entry name" value="TIL"/>
    <property type="match status" value="1"/>
</dbReference>
<dbReference type="InterPro" id="IPR036084">
    <property type="entry name" value="Ser_inhib-like_sf"/>
</dbReference>
<reference evidence="2 3" key="1">
    <citation type="submission" date="2024-06" db="EMBL/GenBank/DDBJ databases">
        <title>A chromosome-level genome assembly of beet webworm, Loxostege sticticalis.</title>
        <authorList>
            <person name="Zhang Y."/>
        </authorList>
    </citation>
    <scope>NUCLEOTIDE SEQUENCE [LARGE SCALE GENOMIC DNA]</scope>
    <source>
        <strain evidence="2">AQ028</strain>
        <tissue evidence="2">Male pupae</tissue>
    </source>
</reference>
<dbReference type="AlphaFoldDB" id="A0ABD0TAW2"/>
<dbReference type="Gene3D" id="2.10.25.10">
    <property type="entry name" value="Laminin"/>
    <property type="match status" value="1"/>
</dbReference>
<evidence type="ECO:0000259" key="1">
    <source>
        <dbReference type="Pfam" id="PF01826"/>
    </source>
</evidence>
<evidence type="ECO:0000313" key="2">
    <source>
        <dbReference type="EMBL" id="KAL0840527.1"/>
    </source>
</evidence>
<accession>A0ABD0TAW2</accession>
<protein>
    <recommendedName>
        <fullName evidence="1">TIL domain-containing protein</fullName>
    </recommendedName>
</protein>
<organism evidence="2 3">
    <name type="scientific">Loxostege sticticalis</name>
    <name type="common">Beet webworm moth</name>
    <dbReference type="NCBI Taxonomy" id="481309"/>
    <lineage>
        <taxon>Eukaryota</taxon>
        <taxon>Metazoa</taxon>
        <taxon>Ecdysozoa</taxon>
        <taxon>Arthropoda</taxon>
        <taxon>Hexapoda</taxon>
        <taxon>Insecta</taxon>
        <taxon>Pterygota</taxon>
        <taxon>Neoptera</taxon>
        <taxon>Endopterygota</taxon>
        <taxon>Lepidoptera</taxon>
        <taxon>Glossata</taxon>
        <taxon>Ditrysia</taxon>
        <taxon>Pyraloidea</taxon>
        <taxon>Crambidae</taxon>
        <taxon>Pyraustinae</taxon>
        <taxon>Loxostege</taxon>
    </lineage>
</organism>
<gene>
    <name evidence="2" type="ORF">ABMA28_015746</name>
</gene>
<dbReference type="EMBL" id="JBEDNZ010000007">
    <property type="protein sequence ID" value="KAL0840527.1"/>
    <property type="molecule type" value="Genomic_DNA"/>
</dbReference>
<dbReference type="SUPFAM" id="SSF57567">
    <property type="entry name" value="Serine protease inhibitors"/>
    <property type="match status" value="1"/>
</dbReference>
<dbReference type="CDD" id="cd19941">
    <property type="entry name" value="TIL"/>
    <property type="match status" value="1"/>
</dbReference>
<comment type="caution">
    <text evidence="2">The sequence shown here is derived from an EMBL/GenBank/DDBJ whole genome shotgun (WGS) entry which is preliminary data.</text>
</comment>
<evidence type="ECO:0000313" key="3">
    <source>
        <dbReference type="Proteomes" id="UP001549921"/>
    </source>
</evidence>
<feature type="domain" description="TIL" evidence="1">
    <location>
        <begin position="53"/>
        <end position="113"/>
    </location>
</feature>
<sequence>MDVNAKRDTSMTKIEKSVFFPRNAVSFFQTIMKVYSPTYYKFTDGLTIAAPTCKANEVYSDCVNGGCDARNCSQLGKPVPCVKIRPEACVKGCVCGDGYLRADNGTCIPVKECRK</sequence>
<proteinExistence type="predicted"/>
<dbReference type="Proteomes" id="UP001549921">
    <property type="component" value="Unassembled WGS sequence"/>
</dbReference>